<evidence type="ECO:0000313" key="1">
    <source>
        <dbReference type="EMBL" id="PWK94041.1"/>
    </source>
</evidence>
<evidence type="ECO:0008006" key="3">
    <source>
        <dbReference type="Google" id="ProtNLM"/>
    </source>
</evidence>
<reference evidence="1 2" key="1">
    <citation type="submission" date="2018-05" db="EMBL/GenBank/DDBJ databases">
        <title>Animal gut microbial communities from fecal samples from Wisconsin, USA.</title>
        <authorList>
            <person name="Neumann A."/>
        </authorList>
    </citation>
    <scope>NUCLEOTIDE SEQUENCE [LARGE SCALE GENOMIC DNA]</scope>
    <source>
        <strain evidence="1 2">UWS4</strain>
    </source>
</reference>
<dbReference type="Proteomes" id="UP000245523">
    <property type="component" value="Unassembled WGS sequence"/>
</dbReference>
<proteinExistence type="predicted"/>
<comment type="caution">
    <text evidence="1">The sequence shown here is derived from an EMBL/GenBank/DDBJ whole genome shotgun (WGS) entry which is preliminary data.</text>
</comment>
<sequence length="197" mass="22504">MGYLDKIHRMLKRSTNGTLMTAEVSAAGLPRAQLKQLVDLGEIYSYSRGIYVQANAWEDEMFLLQQKYSRGIFSGETALYLFGYSDQTPSVYAMTFPQGYNTPSLKEEKIFIKRVVLKNYSLGITEVNSPSGNKIKVYDIERTLCDIMRGNDGNIQLIGKAMKKYVQSKEKNFQKLIGYAEKLRVKPKILNYLEVLL</sequence>
<gene>
    <name evidence="1" type="ORF">B0H50_12433</name>
</gene>
<name>A0ABX5LM04_9BACT</name>
<accession>A0ABX5LM04</accession>
<dbReference type="EMBL" id="QGHD01000024">
    <property type="protein sequence ID" value="PWK94041.1"/>
    <property type="molecule type" value="Genomic_DNA"/>
</dbReference>
<protein>
    <recommendedName>
        <fullName evidence="3">Abortive phage infection protein</fullName>
    </recommendedName>
</protein>
<evidence type="ECO:0000313" key="2">
    <source>
        <dbReference type="Proteomes" id="UP000245523"/>
    </source>
</evidence>
<keyword evidence="2" id="KW-1185">Reference proteome</keyword>
<organism evidence="1 2">
    <name type="scientific">Hallerella porci</name>
    <dbReference type="NCBI Taxonomy" id="1945871"/>
    <lineage>
        <taxon>Bacteria</taxon>
        <taxon>Pseudomonadati</taxon>
        <taxon>Fibrobacterota</taxon>
        <taxon>Fibrobacteria</taxon>
        <taxon>Fibrobacterales</taxon>
        <taxon>Fibrobacteraceae</taxon>
        <taxon>Hallerella</taxon>
    </lineage>
</organism>